<gene>
    <name evidence="3" type="ORF">MNBD_BACTEROID01-2435</name>
</gene>
<evidence type="ECO:0000259" key="1">
    <source>
        <dbReference type="Pfam" id="PF01408"/>
    </source>
</evidence>
<dbReference type="InterPro" id="IPR000683">
    <property type="entry name" value="Gfo/Idh/MocA-like_OxRdtase_N"/>
</dbReference>
<dbReference type="PANTHER" id="PTHR43249">
    <property type="entry name" value="UDP-N-ACETYL-2-AMINO-2-DEOXY-D-GLUCURONATE OXIDASE"/>
    <property type="match status" value="1"/>
</dbReference>
<dbReference type="Gene3D" id="3.30.360.10">
    <property type="entry name" value="Dihydrodipicolinate Reductase, domain 2"/>
    <property type="match status" value="1"/>
</dbReference>
<protein>
    <submittedName>
        <fullName evidence="3">Myo-inositol 2-dehydrogenase</fullName>
        <ecNumber evidence="3">1.1.1.18</ecNumber>
    </submittedName>
</protein>
<evidence type="ECO:0000313" key="3">
    <source>
        <dbReference type="EMBL" id="VAW19097.1"/>
    </source>
</evidence>
<reference evidence="3" key="1">
    <citation type="submission" date="2018-06" db="EMBL/GenBank/DDBJ databases">
        <authorList>
            <person name="Zhirakovskaya E."/>
        </authorList>
    </citation>
    <scope>NUCLEOTIDE SEQUENCE</scope>
</reference>
<dbReference type="InterPro" id="IPR036291">
    <property type="entry name" value="NAD(P)-bd_dom_sf"/>
</dbReference>
<accession>A0A3B0U070</accession>
<dbReference type="InterPro" id="IPR055170">
    <property type="entry name" value="GFO_IDH_MocA-like_dom"/>
</dbReference>
<dbReference type="Pfam" id="PF22725">
    <property type="entry name" value="GFO_IDH_MocA_C3"/>
    <property type="match status" value="1"/>
</dbReference>
<dbReference type="SUPFAM" id="SSF51735">
    <property type="entry name" value="NAD(P)-binding Rossmann-fold domains"/>
    <property type="match status" value="1"/>
</dbReference>
<dbReference type="Pfam" id="PF01408">
    <property type="entry name" value="GFO_IDH_MocA"/>
    <property type="match status" value="1"/>
</dbReference>
<dbReference type="SUPFAM" id="SSF55347">
    <property type="entry name" value="Glyceraldehyde-3-phosphate dehydrogenase-like, C-terminal domain"/>
    <property type="match status" value="1"/>
</dbReference>
<name>A0A3B0U070_9ZZZZ</name>
<dbReference type="EMBL" id="UOEP01000094">
    <property type="protein sequence ID" value="VAW19097.1"/>
    <property type="molecule type" value="Genomic_DNA"/>
</dbReference>
<dbReference type="GO" id="GO:0050112">
    <property type="term" value="F:inositol 2-dehydrogenase (NAD+) activity"/>
    <property type="evidence" value="ECO:0007669"/>
    <property type="project" value="UniProtKB-EC"/>
</dbReference>
<sequence>MKTWNFGIIGAGMIAGFHAKSIAHLKNARLVGCCATNIENAKKLAGEYNCTAFTDYKELIHSDEIDIILIATPSGFHMEPALEAARYGKHVLCEKPMEITLERVDKMIDAHEKSGTYLGGIFNYRYNDALAPLKKAIDTNRFGTITYASVHVPWWRTDKYYENNWRGTKELDGGGALMNQSIHMVDLIQYLMGPVESLQAFTATLGHQIEVEDTAVSILRFKNNALGYIYGTTASYPGQFRRLEITGTKGTIIQVEDSFKVWDFVDNTEEDKEILKQFGEIKGGGGVSDPAAIPFENHALNIKAFIDAIESGQKFAIDGKEARKAVEIVLAIYRSAEEKKIIYPGKKE</sequence>
<dbReference type="InterPro" id="IPR052515">
    <property type="entry name" value="Gfo/Idh/MocA_Oxidoreductase"/>
</dbReference>
<dbReference type="EC" id="1.1.1.18" evidence="3"/>
<feature type="domain" description="Gfo/Idh/MocA-like oxidoreductase N-terminal" evidence="1">
    <location>
        <begin position="5"/>
        <end position="116"/>
    </location>
</feature>
<keyword evidence="3" id="KW-0560">Oxidoreductase</keyword>
<feature type="domain" description="GFO/IDH/MocA-like oxidoreductase" evidence="2">
    <location>
        <begin position="133"/>
        <end position="252"/>
    </location>
</feature>
<proteinExistence type="predicted"/>
<organism evidence="3">
    <name type="scientific">hydrothermal vent metagenome</name>
    <dbReference type="NCBI Taxonomy" id="652676"/>
    <lineage>
        <taxon>unclassified sequences</taxon>
        <taxon>metagenomes</taxon>
        <taxon>ecological metagenomes</taxon>
    </lineage>
</organism>
<dbReference type="Gene3D" id="3.40.50.720">
    <property type="entry name" value="NAD(P)-binding Rossmann-like Domain"/>
    <property type="match status" value="1"/>
</dbReference>
<evidence type="ECO:0000259" key="2">
    <source>
        <dbReference type="Pfam" id="PF22725"/>
    </source>
</evidence>
<dbReference type="PANTHER" id="PTHR43249:SF1">
    <property type="entry name" value="D-GLUCOSIDE 3-DEHYDROGENASE"/>
    <property type="match status" value="1"/>
</dbReference>
<dbReference type="GO" id="GO:0000166">
    <property type="term" value="F:nucleotide binding"/>
    <property type="evidence" value="ECO:0007669"/>
    <property type="project" value="InterPro"/>
</dbReference>
<dbReference type="AlphaFoldDB" id="A0A3B0U070"/>